<sequence length="145" mass="15989">MTRKHCPRRPIQPLPPRGLRPKLDADQLVDLGLVHACNLDDLVVGRATETTLQDWVACALTWSRAADLLGAGVAEMTEQLMLTTAVLDRYRHTGRIELTSAEYATARAGLQVMDELARLVDRATAVEAARWSEGRMRLMSAGARP</sequence>
<proteinExistence type="predicted"/>
<name>A0ABT9G1M0_LEPDI</name>
<evidence type="ECO:0000313" key="1">
    <source>
        <dbReference type="EMBL" id="MDP4300382.1"/>
    </source>
</evidence>
<dbReference type="RefSeq" id="WP_305748943.1">
    <property type="nucleotide sequence ID" value="NZ_JAUZEE010000003.1"/>
</dbReference>
<comment type="caution">
    <text evidence="1">The sequence shown here is derived from an EMBL/GenBank/DDBJ whole genome shotgun (WGS) entry which is preliminary data.</text>
</comment>
<dbReference type="EMBL" id="JAUZEE010000003">
    <property type="protein sequence ID" value="MDP4300382.1"/>
    <property type="molecule type" value="Genomic_DNA"/>
</dbReference>
<keyword evidence="2" id="KW-1185">Reference proteome</keyword>
<dbReference type="Proteomes" id="UP001235760">
    <property type="component" value="Unassembled WGS sequence"/>
</dbReference>
<gene>
    <name evidence="1" type="ORF">Q8X39_07005</name>
</gene>
<reference evidence="1 2" key="1">
    <citation type="submission" date="2023-08" db="EMBL/GenBank/DDBJ databases">
        <authorList>
            <person name="Roldan D.M."/>
            <person name="Menes R.J."/>
        </authorList>
    </citation>
    <scope>NUCLEOTIDE SEQUENCE [LARGE SCALE GENOMIC DNA]</scope>
    <source>
        <strain evidence="1 2">CCM 2812</strain>
    </source>
</reference>
<organism evidence="1 2">
    <name type="scientific">Leptothrix discophora</name>
    <dbReference type="NCBI Taxonomy" id="89"/>
    <lineage>
        <taxon>Bacteria</taxon>
        <taxon>Pseudomonadati</taxon>
        <taxon>Pseudomonadota</taxon>
        <taxon>Betaproteobacteria</taxon>
        <taxon>Burkholderiales</taxon>
        <taxon>Sphaerotilaceae</taxon>
        <taxon>Leptothrix</taxon>
    </lineage>
</organism>
<evidence type="ECO:0000313" key="2">
    <source>
        <dbReference type="Proteomes" id="UP001235760"/>
    </source>
</evidence>
<protein>
    <submittedName>
        <fullName evidence="1">Uncharacterized protein</fullName>
    </submittedName>
</protein>
<accession>A0ABT9G1M0</accession>